<dbReference type="EMBL" id="KB446564">
    <property type="protein sequence ID" value="EME77673.1"/>
    <property type="molecule type" value="Genomic_DNA"/>
</dbReference>
<dbReference type="OrthoDB" id="3647333at2759"/>
<evidence type="ECO:0000256" key="1">
    <source>
        <dbReference type="PROSITE-ProRule" id="PRU00023"/>
    </source>
</evidence>
<dbReference type="Proteomes" id="UP000016932">
    <property type="component" value="Unassembled WGS sequence"/>
</dbReference>
<organism evidence="2 3">
    <name type="scientific">Pseudocercospora fijiensis (strain CIRAD86)</name>
    <name type="common">Black leaf streak disease fungus</name>
    <name type="synonym">Mycosphaerella fijiensis</name>
    <dbReference type="NCBI Taxonomy" id="383855"/>
    <lineage>
        <taxon>Eukaryota</taxon>
        <taxon>Fungi</taxon>
        <taxon>Dikarya</taxon>
        <taxon>Ascomycota</taxon>
        <taxon>Pezizomycotina</taxon>
        <taxon>Dothideomycetes</taxon>
        <taxon>Dothideomycetidae</taxon>
        <taxon>Mycosphaerellales</taxon>
        <taxon>Mycosphaerellaceae</taxon>
        <taxon>Pseudocercospora</taxon>
    </lineage>
</organism>
<sequence length="126" mass="14185">MFRAEASLAHCRHGQPPASIYFRGQLLHCAVRRTFDDAEDPDINKVLYEDDLFSYKVRKVVSLGTALHEAASTGRPSVIQMLIRRGADVSIRDPRESTALERCFDALRTLDLNTNTTIKVGPVRWA</sequence>
<feature type="repeat" description="ANK" evidence="1">
    <location>
        <begin position="62"/>
        <end position="94"/>
    </location>
</feature>
<dbReference type="AlphaFoldDB" id="M3AKI7"/>
<keyword evidence="1" id="KW-0040">ANK repeat</keyword>
<dbReference type="GeneID" id="19334068"/>
<dbReference type="InterPro" id="IPR002110">
    <property type="entry name" value="Ankyrin_rpt"/>
</dbReference>
<dbReference type="HOGENOM" id="CLU_1982520_0_0_1"/>
<dbReference type="KEGG" id="pfj:MYCFIDRAFT_179175"/>
<dbReference type="PROSITE" id="PS50088">
    <property type="entry name" value="ANK_REPEAT"/>
    <property type="match status" value="1"/>
</dbReference>
<proteinExistence type="predicted"/>
<keyword evidence="3" id="KW-1185">Reference proteome</keyword>
<protein>
    <submittedName>
        <fullName evidence="2">Uncharacterized protein</fullName>
    </submittedName>
</protein>
<evidence type="ECO:0000313" key="3">
    <source>
        <dbReference type="Proteomes" id="UP000016932"/>
    </source>
</evidence>
<dbReference type="InterPro" id="IPR036770">
    <property type="entry name" value="Ankyrin_rpt-contain_sf"/>
</dbReference>
<reference evidence="2 3" key="1">
    <citation type="journal article" date="2012" name="PLoS Pathog.">
        <title>Diverse lifestyles and strategies of plant pathogenesis encoded in the genomes of eighteen Dothideomycetes fungi.</title>
        <authorList>
            <person name="Ohm R.A."/>
            <person name="Feau N."/>
            <person name="Henrissat B."/>
            <person name="Schoch C.L."/>
            <person name="Horwitz B.A."/>
            <person name="Barry K.W."/>
            <person name="Condon B.J."/>
            <person name="Copeland A.C."/>
            <person name="Dhillon B."/>
            <person name="Glaser F."/>
            <person name="Hesse C.N."/>
            <person name="Kosti I."/>
            <person name="LaButti K."/>
            <person name="Lindquist E.A."/>
            <person name="Lucas S."/>
            <person name="Salamov A.A."/>
            <person name="Bradshaw R.E."/>
            <person name="Ciuffetti L."/>
            <person name="Hamelin R.C."/>
            <person name="Kema G.H.J."/>
            <person name="Lawrence C."/>
            <person name="Scott J.A."/>
            <person name="Spatafora J.W."/>
            <person name="Turgeon B.G."/>
            <person name="de Wit P.J.G.M."/>
            <person name="Zhong S."/>
            <person name="Goodwin S.B."/>
            <person name="Grigoriev I.V."/>
        </authorList>
    </citation>
    <scope>NUCLEOTIDE SEQUENCE [LARGE SCALE GENOMIC DNA]</scope>
    <source>
        <strain evidence="2 3">CIRAD86</strain>
    </source>
</reference>
<accession>M3AKI7</accession>
<dbReference type="RefSeq" id="XP_007931467.1">
    <property type="nucleotide sequence ID" value="XM_007933276.1"/>
</dbReference>
<evidence type="ECO:0000313" key="2">
    <source>
        <dbReference type="EMBL" id="EME77673.1"/>
    </source>
</evidence>
<dbReference type="VEuPathDB" id="FungiDB:MYCFIDRAFT_179175"/>
<dbReference type="Pfam" id="PF00023">
    <property type="entry name" value="Ank"/>
    <property type="match status" value="1"/>
</dbReference>
<dbReference type="PROSITE" id="PS50297">
    <property type="entry name" value="ANK_REP_REGION"/>
    <property type="match status" value="1"/>
</dbReference>
<dbReference type="Gene3D" id="1.25.40.20">
    <property type="entry name" value="Ankyrin repeat-containing domain"/>
    <property type="match status" value="1"/>
</dbReference>
<gene>
    <name evidence="2" type="ORF">MYCFIDRAFT_179175</name>
</gene>
<dbReference type="SUPFAM" id="SSF48403">
    <property type="entry name" value="Ankyrin repeat"/>
    <property type="match status" value="1"/>
</dbReference>
<name>M3AKI7_PSEFD</name>